<feature type="compositionally biased region" description="Pro residues" evidence="9">
    <location>
        <begin position="1721"/>
        <end position="1746"/>
    </location>
</feature>
<dbReference type="InParanoid" id="A0A1S3IY18"/>
<dbReference type="GO" id="GO:0004534">
    <property type="term" value="F:5'-3' RNA exonuclease activity"/>
    <property type="evidence" value="ECO:0007669"/>
    <property type="project" value="TreeGrafter"/>
</dbReference>
<dbReference type="GO" id="GO:0003723">
    <property type="term" value="F:RNA binding"/>
    <property type="evidence" value="ECO:0007669"/>
    <property type="project" value="UniProtKB-KW"/>
</dbReference>
<dbReference type="PANTHER" id="PTHR12341">
    <property type="entry name" value="5'-&gt;3' EXORIBONUCLEASE"/>
    <property type="match status" value="1"/>
</dbReference>
<evidence type="ECO:0000313" key="16">
    <source>
        <dbReference type="RefSeq" id="XP_013402881.2"/>
    </source>
</evidence>
<dbReference type="InterPro" id="IPR041106">
    <property type="entry name" value="XRN1_D2_D3"/>
</dbReference>
<dbReference type="InterPro" id="IPR041385">
    <property type="entry name" value="SH3_12"/>
</dbReference>
<dbReference type="FunFam" id="1.25.40.1050:FF:000001">
    <property type="entry name" value="5'-3' exoribonuclease 1"/>
    <property type="match status" value="1"/>
</dbReference>
<evidence type="ECO:0000256" key="3">
    <source>
        <dbReference type="ARBA" id="ARBA00022722"/>
    </source>
</evidence>
<evidence type="ECO:0000259" key="10">
    <source>
        <dbReference type="Pfam" id="PF03159"/>
    </source>
</evidence>
<dbReference type="Gene3D" id="2.170.260.40">
    <property type="match status" value="1"/>
</dbReference>
<dbReference type="InterPro" id="IPR004859">
    <property type="entry name" value="Xrn1_N"/>
</dbReference>
<dbReference type="CDD" id="cd00048">
    <property type="entry name" value="DSRM_SF"/>
    <property type="match status" value="1"/>
</dbReference>
<dbReference type="GO" id="GO:0000956">
    <property type="term" value="P:nuclear-transcribed mRNA catabolic process"/>
    <property type="evidence" value="ECO:0007669"/>
    <property type="project" value="TreeGrafter"/>
</dbReference>
<dbReference type="FunCoup" id="A0A1S3IY18">
    <property type="interactions" value="1598"/>
</dbReference>
<dbReference type="SUPFAM" id="SSF54768">
    <property type="entry name" value="dsRNA-binding domain-like"/>
    <property type="match status" value="1"/>
</dbReference>
<evidence type="ECO:0000256" key="5">
    <source>
        <dbReference type="ARBA" id="ARBA00022839"/>
    </source>
</evidence>
<evidence type="ECO:0000256" key="6">
    <source>
        <dbReference type="ARBA" id="ARBA00022884"/>
    </source>
</evidence>
<dbReference type="STRING" id="7574.A0A1S3IY18"/>
<evidence type="ECO:0000256" key="2">
    <source>
        <dbReference type="ARBA" id="ARBA00022490"/>
    </source>
</evidence>
<feature type="region of interest" description="Disordered" evidence="9">
    <location>
        <begin position="374"/>
        <end position="397"/>
    </location>
</feature>
<feature type="compositionally biased region" description="Polar residues" evidence="9">
    <location>
        <begin position="1509"/>
        <end position="1544"/>
    </location>
</feature>
<dbReference type="Gene3D" id="3.30.160.20">
    <property type="match status" value="1"/>
</dbReference>
<dbReference type="Pfam" id="PF18129">
    <property type="entry name" value="SH3_12"/>
    <property type="match status" value="1"/>
</dbReference>
<keyword evidence="15" id="KW-1185">Reference proteome</keyword>
<keyword evidence="6" id="KW-0694">RNA-binding</keyword>
<evidence type="ECO:0000259" key="14">
    <source>
        <dbReference type="Pfam" id="PF18334"/>
    </source>
</evidence>
<evidence type="ECO:0000313" key="15">
    <source>
        <dbReference type="Proteomes" id="UP000085678"/>
    </source>
</evidence>
<dbReference type="InterPro" id="IPR040992">
    <property type="entry name" value="XRN1_D1"/>
</dbReference>
<feature type="compositionally biased region" description="Polar residues" evidence="9">
    <location>
        <begin position="1370"/>
        <end position="1383"/>
    </location>
</feature>
<dbReference type="CDD" id="cd18673">
    <property type="entry name" value="PIN_XRN1-2-like"/>
    <property type="match status" value="1"/>
</dbReference>
<dbReference type="GO" id="GO:0005737">
    <property type="term" value="C:cytoplasm"/>
    <property type="evidence" value="ECO:0007669"/>
    <property type="project" value="UniProtKB-SubCell"/>
</dbReference>
<feature type="domain" description="Xrn1 helical" evidence="11">
    <location>
        <begin position="275"/>
        <end position="619"/>
    </location>
</feature>
<dbReference type="InterPro" id="IPR027073">
    <property type="entry name" value="5_3_exoribonuclease"/>
</dbReference>
<keyword evidence="2" id="KW-0963">Cytoplasm</keyword>
<feature type="compositionally biased region" description="Polar residues" evidence="9">
    <location>
        <begin position="1906"/>
        <end position="1916"/>
    </location>
</feature>
<feature type="region of interest" description="Disordered" evidence="9">
    <location>
        <begin position="1721"/>
        <end position="1957"/>
    </location>
</feature>
<feature type="region of interest" description="Disordered" evidence="9">
    <location>
        <begin position="1257"/>
        <end position="1416"/>
    </location>
</feature>
<sequence>MGVPKFYRWVSERYPCLSEVVREYQIPEFDNLYFDMNGIIHVCSHPDDSNPHFRITEEQIFLDIFHYIEFLFRMIKPRKVFFMAVDGVAPRAKMNQQRGRRFRSAREAEDLVRKALQKGEILPTAERFDSNCITPGTEFMVRLQEQLKYFVANKMSTDKLWQGVKVILSGHETPGEGEHKIVDFIRAERASPDHDPNTRHCLYGLDADLMMLGLSCHEPHFSLLREEVRFGGKKDAKKRTNTPEETTFHLLHLSLFREYLDFEFGSLRDKLQFEYNLENIIDDWVLLGFLVGNDFIPHLPHLHIKDNALPLLWKIYKEVMPTLDGYLNDNGELHLKRFEKYFEKLAQYDIDKFDEQYADLKWFSGKTGRKLQEFTADSGGNDSKSNKKPGGDKKFKTDNSFDALTGIDENTVLDDFESQLEDDSAEIEEEETEEEESESDDFLAEFAQHKKHYYMDKLEIEKVTPEVLRKQATGYVQAVQWILYYYYRGVPSWSWFYPFHYAPYISDVKDFSNMEIKFDIGKPFLPFEQLMAVLPAASKNLLPSPFQTLMTMDTSPIIDFYPVNFETDLNGKQQDWEAVVCIPFIDEKRLLESMAPIYDKLSPSEKARNRHSPHCMYQFTEEVQEPLQSPLPGRIPDIVLNHCKYTPLPLDSFLVDADKLKRGLCEGVKQDVYFPGFPTLKHLPHRAQLKREGVTVFQQASRGDNMILQLTDGRSEEKLKDVAKEILGKGIFVNWPHLFEARVNSVSDGEAKFVLDEGTHHKTKTLAASEEVKMKEEHMNSDEVTIWHREVDSLTEKYKGRKGVDIGTTFLLVHAQPMMGRKYVCGSGGNITLEKQWSFNPVPYAYQATVKDISVHDSSFKQYKTLDQLYPPRTEVFMLGSPHYGSMGEVMDVDLKSARVRVNFSVPTEPNLQRVAKRANNLSTHWMPGYILAQKLAVDGHFVSRITGCVLICRGVKENIQTAHKVNVGLNLKFNKKNQEVPGYTKKSDEGGWMYSEKTLNVLAEYFKRFPQMFKSITKRQSSGDIYLERDIFTEGCGESLEEVQQFLKKLPCADVPPVAIGSSFLDEQVIAEIEKEVELVKALNAKKKKRTKMQVRPHLLFRPMDAQGTVIPDKSATYEMFDRIVNVREGYSVPVGLRGTIIGVNSMEKEHDITYDVVFDEEIVNGLTIRCTPNRGYRLPAYAMINLSYGDRKEWKDYSKLGQPKPTAVVKPQTSDHSVGGPERNRKLYSELAGKGSNKAENGGGFRQNKEVKVFMQHQDSPNSQKSTPSDQFMSGGTGHFYTPKMTTRHGSGHNPQQQQPKQKPPQKNKKPESEGSEFSDIWQQLQKAAIGGATDSTESMNKKQNQTSKPSLSKSSSTTVSADSSNTNLTSKPSNQNQEIPSLQQAAAALSTAKLPMQTTSEGQGQNKGSKAKNITILKKPEEFQVSNSPMQRIDVADLFGANQMSHTEAATAPGSQSVNEEFAALMKQLTVEAGQMEKGAMLVQAEDETSEADKALKQILKLGQPGQESGQVHQGISQAPQGVSQAPQGVSQAPQDISHPQQGGPPLYGRQVSVDELFMGVKQQQLYSKQQQQHQGSRNTKQQKRSQHQQQQLQQHQQQQQQQSHQQQRLNEWCHSMNLKLPTYDFQPVGDEVVAWITLSNGRRFQGSKCKSQDVARESAASIALLQLTNPSRRQQVHGPGGIQLSPNSAFTPVRPLFTGVQGPMAFPPGVVPVGPLPPGLLPKGPPPPPYQGQPPHRVPGPNPGMQQPYPGGVQPFMGHQQNNRGQHQHMQQQHNRGQQQQYRGQQFDQNRGQGRQVSPHQWALWNDRPEGQFVEQGTPQKETRHKEEGAKKNPFVPLQVTRKQTTPHKPQTGTGRKEHQDDDSKITEKATDVSVSDATSTAGDTGQHSQPKTPEPQGGAKSKSSPTGAQVNKKSDSSPEQKNIKPQEQSSGKPKHPKKTRRLAANFGGGSGQ</sequence>
<dbReference type="PANTHER" id="PTHR12341:SF7">
    <property type="entry name" value="5'-3' EXORIBONUCLEASE 1"/>
    <property type="match status" value="1"/>
</dbReference>
<feature type="compositionally biased region" description="Low complexity" evidence="9">
    <location>
        <begin position="1384"/>
        <end position="1393"/>
    </location>
</feature>
<feature type="compositionally biased region" description="Basic and acidic residues" evidence="9">
    <location>
        <begin position="1917"/>
        <end position="1929"/>
    </location>
</feature>
<accession>A0A1S3IY18</accession>
<feature type="domain" description="Exoribonuclease Xrn1 D2/D3" evidence="14">
    <location>
        <begin position="867"/>
        <end position="1093"/>
    </location>
</feature>
<feature type="compositionally biased region" description="Basic and acidic residues" evidence="9">
    <location>
        <begin position="1859"/>
        <end position="1875"/>
    </location>
</feature>
<feature type="compositionally biased region" description="Polar residues" evidence="9">
    <location>
        <begin position="1877"/>
        <end position="1896"/>
    </location>
</feature>
<evidence type="ECO:0000259" key="12">
    <source>
        <dbReference type="Pfam" id="PF18129"/>
    </source>
</evidence>
<feature type="compositionally biased region" description="Low complexity" evidence="9">
    <location>
        <begin position="1568"/>
        <end position="1578"/>
    </location>
</feature>
<feature type="compositionally biased region" description="Basic and acidic residues" evidence="9">
    <location>
        <begin position="1825"/>
        <end position="1835"/>
    </location>
</feature>
<dbReference type="Pfam" id="PF03159">
    <property type="entry name" value="XRN_N"/>
    <property type="match status" value="1"/>
</dbReference>
<dbReference type="OrthoDB" id="372487at2759"/>
<evidence type="ECO:0000259" key="13">
    <source>
        <dbReference type="Pfam" id="PF18332"/>
    </source>
</evidence>
<feature type="compositionally biased region" description="Basic residues" evidence="9">
    <location>
        <begin position="1937"/>
        <end position="1946"/>
    </location>
</feature>
<dbReference type="Gene3D" id="2.30.30.750">
    <property type="match status" value="1"/>
</dbReference>
<reference evidence="16" key="1">
    <citation type="submission" date="2025-08" db="UniProtKB">
        <authorList>
            <consortium name="RefSeq"/>
        </authorList>
    </citation>
    <scope>IDENTIFICATION</scope>
    <source>
        <tissue evidence="16">Gonads</tissue>
    </source>
</reference>
<protein>
    <recommendedName>
        <fullName evidence="8">5'-3' exoribonuclease 1</fullName>
    </recommendedName>
</protein>
<dbReference type="Pfam" id="PF18332">
    <property type="entry name" value="XRN1_D1"/>
    <property type="match status" value="1"/>
</dbReference>
<feature type="domain" description="Xrn1 N-terminal" evidence="10">
    <location>
        <begin position="1"/>
        <end position="227"/>
    </location>
</feature>
<feature type="region of interest" description="Disordered" evidence="9">
    <location>
        <begin position="421"/>
        <end position="441"/>
    </location>
</feature>
<evidence type="ECO:0000256" key="9">
    <source>
        <dbReference type="SAM" id="MobiDB-lite"/>
    </source>
</evidence>
<feature type="compositionally biased region" description="Polar residues" evidence="9">
    <location>
        <begin position="1845"/>
        <end position="1858"/>
    </location>
</feature>
<name>A0A1S3IY18_LINAN</name>
<evidence type="ECO:0000256" key="8">
    <source>
        <dbReference type="ARBA" id="ARBA00067318"/>
    </source>
</evidence>
<evidence type="ECO:0000256" key="4">
    <source>
        <dbReference type="ARBA" id="ARBA00022801"/>
    </source>
</evidence>
<dbReference type="Gene3D" id="3.40.50.12390">
    <property type="match status" value="1"/>
</dbReference>
<feature type="region of interest" description="Disordered" evidence="9">
    <location>
        <begin position="1487"/>
        <end position="1552"/>
    </location>
</feature>
<feature type="region of interest" description="Disordered" evidence="9">
    <location>
        <begin position="1203"/>
        <end position="1226"/>
    </location>
</feature>
<feature type="region of interest" description="Disordered" evidence="9">
    <location>
        <begin position="1568"/>
        <end position="1612"/>
    </location>
</feature>
<dbReference type="Pfam" id="PF17846">
    <property type="entry name" value="XRN_M"/>
    <property type="match status" value="1"/>
</dbReference>
<dbReference type="InterPro" id="IPR047007">
    <property type="entry name" value="XRN1_D1_sf"/>
</dbReference>
<dbReference type="GO" id="GO:0016075">
    <property type="term" value="P:rRNA catabolic process"/>
    <property type="evidence" value="ECO:0007669"/>
    <property type="project" value="TreeGrafter"/>
</dbReference>
<feature type="compositionally biased region" description="Low complexity" evidence="9">
    <location>
        <begin position="1762"/>
        <end position="1795"/>
    </location>
</feature>
<comment type="similarity">
    <text evidence="7">Belongs to the 5'-3' exonuclease family.</text>
</comment>
<dbReference type="RefSeq" id="XP_013402881.2">
    <property type="nucleotide sequence ID" value="XM_013547427.2"/>
</dbReference>
<gene>
    <name evidence="16" type="primary">LOC106168392</name>
</gene>
<keyword evidence="5" id="KW-0269">Exonuclease</keyword>
<dbReference type="GO" id="GO:0005634">
    <property type="term" value="C:nucleus"/>
    <property type="evidence" value="ECO:0007669"/>
    <property type="project" value="TreeGrafter"/>
</dbReference>
<evidence type="ECO:0000259" key="11">
    <source>
        <dbReference type="Pfam" id="PF17846"/>
    </source>
</evidence>
<feature type="domain" description="5'-3' exoribonuclease 1 SH3-like" evidence="12">
    <location>
        <begin position="1118"/>
        <end position="1187"/>
    </location>
</feature>
<dbReference type="FunFam" id="3.40.50.12390:FF:000002">
    <property type="entry name" value="5'-3' exoribonuclease 1"/>
    <property type="match status" value="1"/>
</dbReference>
<dbReference type="KEGG" id="lak:106168392"/>
<dbReference type="Gene3D" id="1.25.40.1050">
    <property type="match status" value="1"/>
</dbReference>
<keyword evidence="4" id="KW-0378">Hydrolase</keyword>
<dbReference type="InterPro" id="IPR041412">
    <property type="entry name" value="Xrn1_helical"/>
</dbReference>
<dbReference type="InterPro" id="IPR047008">
    <property type="entry name" value="XRN1_SH3_sf"/>
</dbReference>
<feature type="domain" description="5'-3' exoribonuclease 1 D1" evidence="13">
    <location>
        <begin position="663"/>
        <end position="860"/>
    </location>
</feature>
<evidence type="ECO:0000256" key="1">
    <source>
        <dbReference type="ARBA" id="ARBA00004496"/>
    </source>
</evidence>
<feature type="compositionally biased region" description="Polar residues" evidence="9">
    <location>
        <begin position="1336"/>
        <end position="1348"/>
    </location>
</feature>
<dbReference type="Pfam" id="PF18334">
    <property type="entry name" value="XRN1_D2_D3"/>
    <property type="match status" value="1"/>
</dbReference>
<feature type="compositionally biased region" description="Low complexity" evidence="9">
    <location>
        <begin position="1591"/>
        <end position="1612"/>
    </location>
</feature>
<dbReference type="Proteomes" id="UP000085678">
    <property type="component" value="Unplaced"/>
</dbReference>
<comment type="subcellular location">
    <subcellularLocation>
        <location evidence="1">Cytoplasm</location>
    </subcellularLocation>
</comment>
<proteinExistence type="inferred from homology"/>
<dbReference type="GeneID" id="106168392"/>
<keyword evidence="3" id="KW-0540">Nuclease</keyword>
<feature type="compositionally biased region" description="Low complexity" evidence="9">
    <location>
        <begin position="1349"/>
        <end position="1369"/>
    </location>
</feature>
<organism evidence="15 16">
    <name type="scientific">Lingula anatina</name>
    <name type="common">Brachiopod</name>
    <name type="synonym">Lingula unguis</name>
    <dbReference type="NCBI Taxonomy" id="7574"/>
    <lineage>
        <taxon>Eukaryota</taxon>
        <taxon>Metazoa</taxon>
        <taxon>Spiralia</taxon>
        <taxon>Lophotrochozoa</taxon>
        <taxon>Brachiopoda</taxon>
        <taxon>Linguliformea</taxon>
        <taxon>Lingulata</taxon>
        <taxon>Lingulida</taxon>
        <taxon>Linguloidea</taxon>
        <taxon>Lingulidae</taxon>
        <taxon>Lingula</taxon>
    </lineage>
</organism>
<feature type="compositionally biased region" description="Polar residues" evidence="9">
    <location>
        <begin position="1259"/>
        <end position="1276"/>
    </location>
</feature>
<feature type="compositionally biased region" description="Polar residues" evidence="9">
    <location>
        <begin position="1399"/>
        <end position="1411"/>
    </location>
</feature>
<evidence type="ECO:0000256" key="7">
    <source>
        <dbReference type="ARBA" id="ARBA00038299"/>
    </source>
</evidence>